<dbReference type="PaxDb" id="39947-A0A0N7KLW9"/>
<keyword evidence="3" id="KW-1185">Reference proteome</keyword>
<feature type="region of interest" description="Disordered" evidence="1">
    <location>
        <begin position="136"/>
        <end position="238"/>
    </location>
</feature>
<dbReference type="EMBL" id="AP014962">
    <property type="protein sequence ID" value="BAS97185.1"/>
    <property type="molecule type" value="Genomic_DNA"/>
</dbReference>
<reference evidence="3" key="1">
    <citation type="journal article" date="2005" name="Nature">
        <title>The map-based sequence of the rice genome.</title>
        <authorList>
            <consortium name="International rice genome sequencing project (IRGSP)"/>
            <person name="Matsumoto T."/>
            <person name="Wu J."/>
            <person name="Kanamori H."/>
            <person name="Katayose Y."/>
            <person name="Fujisawa M."/>
            <person name="Namiki N."/>
            <person name="Mizuno H."/>
            <person name="Yamamoto K."/>
            <person name="Antonio B.A."/>
            <person name="Baba T."/>
            <person name="Sakata K."/>
            <person name="Nagamura Y."/>
            <person name="Aoki H."/>
            <person name="Arikawa K."/>
            <person name="Arita K."/>
            <person name="Bito T."/>
            <person name="Chiden Y."/>
            <person name="Fujitsuka N."/>
            <person name="Fukunaka R."/>
            <person name="Hamada M."/>
            <person name="Harada C."/>
            <person name="Hayashi A."/>
            <person name="Hijishita S."/>
            <person name="Honda M."/>
            <person name="Hosokawa S."/>
            <person name="Ichikawa Y."/>
            <person name="Idonuma A."/>
            <person name="Iijima M."/>
            <person name="Ikeda M."/>
            <person name="Ikeno M."/>
            <person name="Ito K."/>
            <person name="Ito S."/>
            <person name="Ito T."/>
            <person name="Ito Y."/>
            <person name="Ito Y."/>
            <person name="Iwabuchi A."/>
            <person name="Kamiya K."/>
            <person name="Karasawa W."/>
            <person name="Kurita K."/>
            <person name="Katagiri S."/>
            <person name="Kikuta A."/>
            <person name="Kobayashi H."/>
            <person name="Kobayashi N."/>
            <person name="Machita K."/>
            <person name="Maehara T."/>
            <person name="Masukawa M."/>
            <person name="Mizubayashi T."/>
            <person name="Mukai Y."/>
            <person name="Nagasaki H."/>
            <person name="Nagata Y."/>
            <person name="Naito S."/>
            <person name="Nakashima M."/>
            <person name="Nakama Y."/>
            <person name="Nakamichi Y."/>
            <person name="Nakamura M."/>
            <person name="Meguro A."/>
            <person name="Negishi M."/>
            <person name="Ohta I."/>
            <person name="Ohta T."/>
            <person name="Okamoto M."/>
            <person name="Ono N."/>
            <person name="Saji S."/>
            <person name="Sakaguchi M."/>
            <person name="Sakai K."/>
            <person name="Shibata M."/>
            <person name="Shimokawa T."/>
            <person name="Song J."/>
            <person name="Takazaki Y."/>
            <person name="Terasawa K."/>
            <person name="Tsugane M."/>
            <person name="Tsuji K."/>
            <person name="Ueda S."/>
            <person name="Waki K."/>
            <person name="Yamagata H."/>
            <person name="Yamamoto M."/>
            <person name="Yamamoto S."/>
            <person name="Yamane H."/>
            <person name="Yoshiki S."/>
            <person name="Yoshihara R."/>
            <person name="Yukawa K."/>
            <person name="Zhong H."/>
            <person name="Yano M."/>
            <person name="Yuan Q."/>
            <person name="Ouyang S."/>
            <person name="Liu J."/>
            <person name="Jones K.M."/>
            <person name="Gansberger K."/>
            <person name="Moffat K."/>
            <person name="Hill J."/>
            <person name="Bera J."/>
            <person name="Fadrosh D."/>
            <person name="Jin S."/>
            <person name="Johri S."/>
            <person name="Kim M."/>
            <person name="Overton L."/>
            <person name="Reardon M."/>
            <person name="Tsitrin T."/>
            <person name="Vuong H."/>
            <person name="Weaver B."/>
            <person name="Ciecko A."/>
            <person name="Tallon L."/>
            <person name="Jackson J."/>
            <person name="Pai G."/>
            <person name="Aken S.V."/>
            <person name="Utterback T."/>
            <person name="Reidmuller S."/>
            <person name="Feldblyum T."/>
            <person name="Hsiao J."/>
            <person name="Zismann V."/>
            <person name="Iobst S."/>
            <person name="de Vazeille A.R."/>
            <person name="Buell C.R."/>
            <person name="Ying K."/>
            <person name="Li Y."/>
            <person name="Lu T."/>
            <person name="Huang Y."/>
            <person name="Zhao Q."/>
            <person name="Feng Q."/>
            <person name="Zhang L."/>
            <person name="Zhu J."/>
            <person name="Weng Q."/>
            <person name="Mu J."/>
            <person name="Lu Y."/>
            <person name="Fan D."/>
            <person name="Liu Y."/>
            <person name="Guan J."/>
            <person name="Zhang Y."/>
            <person name="Yu S."/>
            <person name="Liu X."/>
            <person name="Zhang Y."/>
            <person name="Hong G."/>
            <person name="Han B."/>
            <person name="Choisne N."/>
            <person name="Demange N."/>
            <person name="Orjeda G."/>
            <person name="Samain S."/>
            <person name="Cattolico L."/>
            <person name="Pelletier E."/>
            <person name="Couloux A."/>
            <person name="Segurens B."/>
            <person name="Wincker P."/>
            <person name="D'Hont A."/>
            <person name="Scarpelli C."/>
            <person name="Weissenbach J."/>
            <person name="Salanoubat M."/>
            <person name="Quetier F."/>
            <person name="Yu Y."/>
            <person name="Kim H.R."/>
            <person name="Rambo T."/>
            <person name="Currie J."/>
            <person name="Collura K."/>
            <person name="Luo M."/>
            <person name="Yang T."/>
            <person name="Ammiraju J.S.S."/>
            <person name="Engler F."/>
            <person name="Soderlund C."/>
            <person name="Wing R.A."/>
            <person name="Palmer L.E."/>
            <person name="de la Bastide M."/>
            <person name="Spiegel L."/>
            <person name="Nascimento L."/>
            <person name="Zutavern T."/>
            <person name="O'Shaughnessy A."/>
            <person name="Dike S."/>
            <person name="Dedhia N."/>
            <person name="Preston R."/>
            <person name="Balija V."/>
            <person name="McCombie W.R."/>
            <person name="Chow T."/>
            <person name="Chen H."/>
            <person name="Chung M."/>
            <person name="Chen C."/>
            <person name="Shaw J."/>
            <person name="Wu H."/>
            <person name="Hsiao K."/>
            <person name="Chao Y."/>
            <person name="Chu M."/>
            <person name="Cheng C."/>
            <person name="Hour A."/>
            <person name="Lee P."/>
            <person name="Lin S."/>
            <person name="Lin Y."/>
            <person name="Liou J."/>
            <person name="Liu S."/>
            <person name="Hsing Y."/>
            <person name="Raghuvanshi S."/>
            <person name="Mohanty A."/>
            <person name="Bharti A.K."/>
            <person name="Gaur A."/>
            <person name="Gupta V."/>
            <person name="Kumar D."/>
            <person name="Ravi V."/>
            <person name="Vij S."/>
            <person name="Kapur A."/>
            <person name="Khurana P."/>
            <person name="Khurana P."/>
            <person name="Khurana J.P."/>
            <person name="Tyagi A.K."/>
            <person name="Gaikwad K."/>
            <person name="Singh A."/>
            <person name="Dalal V."/>
            <person name="Srivastava S."/>
            <person name="Dixit A."/>
            <person name="Pal A.K."/>
            <person name="Ghazi I.A."/>
            <person name="Yadav M."/>
            <person name="Pandit A."/>
            <person name="Bhargava A."/>
            <person name="Sureshbabu K."/>
            <person name="Batra K."/>
            <person name="Sharma T.R."/>
            <person name="Mohapatra T."/>
            <person name="Singh N.K."/>
            <person name="Messing J."/>
            <person name="Nelson A.B."/>
            <person name="Fuks G."/>
            <person name="Kavchok S."/>
            <person name="Keizer G."/>
            <person name="Linton E."/>
            <person name="Llaca V."/>
            <person name="Song R."/>
            <person name="Tanyolac B."/>
            <person name="Young S."/>
            <person name="Ho-Il K."/>
            <person name="Hahn J.H."/>
            <person name="Sangsakoo G."/>
            <person name="Vanavichit A."/>
            <person name="de Mattos Luiz.A.T."/>
            <person name="Zimmer P.D."/>
            <person name="Malone G."/>
            <person name="Dellagostin O."/>
            <person name="de Oliveira A.C."/>
            <person name="Bevan M."/>
            <person name="Bancroft I."/>
            <person name="Minx P."/>
            <person name="Cordum H."/>
            <person name="Wilson R."/>
            <person name="Cheng Z."/>
            <person name="Jin W."/>
            <person name="Jiang J."/>
            <person name="Leong S.A."/>
            <person name="Iwama H."/>
            <person name="Gojobori T."/>
            <person name="Itoh T."/>
            <person name="Niimura Y."/>
            <person name="Fujii Y."/>
            <person name="Habara T."/>
            <person name="Sakai H."/>
            <person name="Sato Y."/>
            <person name="Wilson G."/>
            <person name="Kumar K."/>
            <person name="McCouch S."/>
            <person name="Juretic N."/>
            <person name="Hoen D."/>
            <person name="Wright S."/>
            <person name="Bruskiewich R."/>
            <person name="Bureau T."/>
            <person name="Miyao A."/>
            <person name="Hirochika H."/>
            <person name="Nishikawa T."/>
            <person name="Kadowaki K."/>
            <person name="Sugiura M."/>
            <person name="Burr B."/>
            <person name="Sasaki T."/>
        </authorList>
    </citation>
    <scope>NUCLEOTIDE SEQUENCE [LARGE SCALE GENOMIC DNA]</scope>
    <source>
        <strain evidence="3">cv. Nipponbare</strain>
    </source>
</reference>
<dbReference type="Gramene" id="Os06t0270950-01">
    <property type="protein sequence ID" value="Os06t0270950-01"/>
    <property type="gene ID" value="Os06g0270950"/>
</dbReference>
<sequence>PAATTGFGDWATPEEGSGGATPALPSPPLSSPRSVRGKKAADAQQRRRRGGRVRRHGDEEGDVVAEHPEVELHHHAPPIPPLQEKPQIQRLVARRIRLLRDHHQRRHHCRRLRRDHHCLRCGHHRRRRERGHKVVEIDGRDAGGGEDAAGVDEAAKPGQLRRGRRAVKRRDRGGIGRQLPPGRTPPTPPSAREDAMADEVEEGIGRRPGLCGTPAKEQHQPRGLRTADPAPRHHPRCR</sequence>
<feature type="non-terminal residue" evidence="2">
    <location>
        <position position="1"/>
    </location>
</feature>
<feature type="region of interest" description="Disordered" evidence="1">
    <location>
        <begin position="1"/>
        <end position="64"/>
    </location>
</feature>
<dbReference type="InParanoid" id="A0A0N7KLW9"/>
<dbReference type="Proteomes" id="UP000059680">
    <property type="component" value="Chromosome 6"/>
</dbReference>
<reference evidence="2 3" key="2">
    <citation type="journal article" date="2013" name="Plant Cell Physiol.">
        <title>Rice Annotation Project Database (RAP-DB): an integrative and interactive database for rice genomics.</title>
        <authorList>
            <person name="Sakai H."/>
            <person name="Lee S.S."/>
            <person name="Tanaka T."/>
            <person name="Numa H."/>
            <person name="Kim J."/>
            <person name="Kawahara Y."/>
            <person name="Wakimoto H."/>
            <person name="Yang C.C."/>
            <person name="Iwamoto M."/>
            <person name="Abe T."/>
            <person name="Yamada Y."/>
            <person name="Muto A."/>
            <person name="Inokuchi H."/>
            <person name="Ikemura T."/>
            <person name="Matsumoto T."/>
            <person name="Sasaki T."/>
            <person name="Itoh T."/>
        </authorList>
    </citation>
    <scope>NUCLEOTIDE SEQUENCE [LARGE SCALE GENOMIC DNA]</scope>
    <source>
        <strain evidence="3">cv. Nipponbare</strain>
    </source>
</reference>
<accession>A0A0N7KLW9</accession>
<evidence type="ECO:0000313" key="2">
    <source>
        <dbReference type="EMBL" id="BAS97185.1"/>
    </source>
</evidence>
<feature type="compositionally biased region" description="Basic residues" evidence="1">
    <location>
        <begin position="46"/>
        <end position="55"/>
    </location>
</feature>
<evidence type="ECO:0000313" key="3">
    <source>
        <dbReference type="Proteomes" id="UP000059680"/>
    </source>
</evidence>
<protein>
    <submittedName>
        <fullName evidence="2">Os06g0270950 protein</fullName>
    </submittedName>
</protein>
<evidence type="ECO:0000256" key="1">
    <source>
        <dbReference type="SAM" id="MobiDB-lite"/>
    </source>
</evidence>
<gene>
    <name evidence="2" type="ordered locus">Os06g0270950</name>
    <name evidence="2" type="ORF">OSNPB_060270950</name>
</gene>
<reference evidence="2 3" key="3">
    <citation type="journal article" date="2013" name="Rice">
        <title>Improvement of the Oryza sativa Nipponbare reference genome using next generation sequence and optical map data.</title>
        <authorList>
            <person name="Kawahara Y."/>
            <person name="de la Bastide M."/>
            <person name="Hamilton J.P."/>
            <person name="Kanamori H."/>
            <person name="McCombie W.R."/>
            <person name="Ouyang S."/>
            <person name="Schwartz D.C."/>
            <person name="Tanaka T."/>
            <person name="Wu J."/>
            <person name="Zhou S."/>
            <person name="Childs K.L."/>
            <person name="Davidson R.M."/>
            <person name="Lin H."/>
            <person name="Quesada-Ocampo L."/>
            <person name="Vaillancourt B."/>
            <person name="Sakai H."/>
            <person name="Lee S.S."/>
            <person name="Kim J."/>
            <person name="Numa H."/>
            <person name="Itoh T."/>
            <person name="Buell C.R."/>
            <person name="Matsumoto T."/>
        </authorList>
    </citation>
    <scope>NUCLEOTIDE SEQUENCE [LARGE SCALE GENOMIC DNA]</scope>
    <source>
        <strain evidence="3">cv. Nipponbare</strain>
    </source>
</reference>
<feature type="compositionally biased region" description="Basic residues" evidence="1">
    <location>
        <begin position="159"/>
        <end position="171"/>
    </location>
</feature>
<dbReference type="AlphaFoldDB" id="A0A0N7KLW9"/>
<name>A0A0N7KLW9_ORYSJ</name>
<proteinExistence type="predicted"/>
<organism evidence="2 3">
    <name type="scientific">Oryza sativa subsp. japonica</name>
    <name type="common">Rice</name>
    <dbReference type="NCBI Taxonomy" id="39947"/>
    <lineage>
        <taxon>Eukaryota</taxon>
        <taxon>Viridiplantae</taxon>
        <taxon>Streptophyta</taxon>
        <taxon>Embryophyta</taxon>
        <taxon>Tracheophyta</taxon>
        <taxon>Spermatophyta</taxon>
        <taxon>Magnoliopsida</taxon>
        <taxon>Liliopsida</taxon>
        <taxon>Poales</taxon>
        <taxon>Poaceae</taxon>
        <taxon>BOP clade</taxon>
        <taxon>Oryzoideae</taxon>
        <taxon>Oryzeae</taxon>
        <taxon>Oryzinae</taxon>
        <taxon>Oryza</taxon>
        <taxon>Oryza sativa</taxon>
    </lineage>
</organism>